<gene>
    <name evidence="1" type="ORF">RHMOL_Rhmol06G0169000</name>
</gene>
<dbReference type="EMBL" id="CM046393">
    <property type="protein sequence ID" value="KAI8551234.1"/>
    <property type="molecule type" value="Genomic_DNA"/>
</dbReference>
<dbReference type="Proteomes" id="UP001062846">
    <property type="component" value="Chromosome 6"/>
</dbReference>
<evidence type="ECO:0000313" key="2">
    <source>
        <dbReference type="Proteomes" id="UP001062846"/>
    </source>
</evidence>
<organism evidence="1 2">
    <name type="scientific">Rhododendron molle</name>
    <name type="common">Chinese azalea</name>
    <name type="synonym">Azalea mollis</name>
    <dbReference type="NCBI Taxonomy" id="49168"/>
    <lineage>
        <taxon>Eukaryota</taxon>
        <taxon>Viridiplantae</taxon>
        <taxon>Streptophyta</taxon>
        <taxon>Embryophyta</taxon>
        <taxon>Tracheophyta</taxon>
        <taxon>Spermatophyta</taxon>
        <taxon>Magnoliopsida</taxon>
        <taxon>eudicotyledons</taxon>
        <taxon>Gunneridae</taxon>
        <taxon>Pentapetalae</taxon>
        <taxon>asterids</taxon>
        <taxon>Ericales</taxon>
        <taxon>Ericaceae</taxon>
        <taxon>Ericoideae</taxon>
        <taxon>Rhodoreae</taxon>
        <taxon>Rhododendron</taxon>
    </lineage>
</organism>
<name>A0ACC0NDR9_RHOML</name>
<proteinExistence type="predicted"/>
<comment type="caution">
    <text evidence="1">The sequence shown here is derived from an EMBL/GenBank/DDBJ whole genome shotgun (WGS) entry which is preliminary data.</text>
</comment>
<reference evidence="1" key="1">
    <citation type="submission" date="2022-02" db="EMBL/GenBank/DDBJ databases">
        <title>Plant Genome Project.</title>
        <authorList>
            <person name="Zhang R.-G."/>
        </authorList>
    </citation>
    <scope>NUCLEOTIDE SEQUENCE</scope>
    <source>
        <strain evidence="1">AT1</strain>
    </source>
</reference>
<accession>A0ACC0NDR9</accession>
<protein>
    <submittedName>
        <fullName evidence="1">Uncharacterized protein</fullName>
    </submittedName>
</protein>
<evidence type="ECO:0000313" key="1">
    <source>
        <dbReference type="EMBL" id="KAI8551234.1"/>
    </source>
</evidence>
<keyword evidence="2" id="KW-1185">Reference proteome</keyword>
<sequence>MKGFSHLGESLLLHSSPGRSSIFLQKMIGKGSSELVATAVSGGSASVHGSQRPISSCRFWEPTHRASQRLATGVFGHLTRSDLTCS</sequence>